<dbReference type="GO" id="GO:0016757">
    <property type="term" value="F:glycosyltransferase activity"/>
    <property type="evidence" value="ECO:0007669"/>
    <property type="project" value="UniProtKB-ARBA"/>
</dbReference>
<reference evidence="2 3" key="1">
    <citation type="submission" date="2019-12" db="EMBL/GenBank/DDBJ databases">
        <authorList>
            <person name="Li J."/>
        </authorList>
    </citation>
    <scope>NUCLEOTIDE SEQUENCE [LARGE SCALE GENOMIC DNA]</scope>
    <source>
        <strain evidence="2 3">HL2-2</strain>
    </source>
</reference>
<comment type="caution">
    <text evidence="2">The sequence shown here is derived from an EMBL/GenBank/DDBJ whole genome shotgun (WGS) entry which is preliminary data.</text>
</comment>
<dbReference type="Pfam" id="PF13439">
    <property type="entry name" value="Glyco_transf_4"/>
    <property type="match status" value="1"/>
</dbReference>
<sequence length="432" mass="49057">MTDMSKKKVLIITYYWPPAGGPGVQRWLKFVKYLPDFEIEPIVYCPKNPNYPILDDSLVNEIPENITILKQPINEPYGLASLFSKGKSKTISSGVIPKAKKQSIVEKTMLFVRGNFFIPDARKNWIKPSVDFLSQYIKKQKIDNIITTGPPHSLHLIGLQLKAKLDLKWFADFRDPWTTIGYHKDLKLTASSKAKHLALEHNVLNSADQIIVTSHHTKKEFQTKTKQPITVITNGYDGHNNRIEGKDEKFTLSHIGSLLSQRNPLVLWETLSELIKENKDFSEAFRLQLIGVVSDDVIESINQFGLKNHLDVVGYVSHDEAIKFQMKSQLLLLIEIDSEDTKAIIAGKVFEYLIAETPILALGPKDADVEKIITSTNTGTYFNYTQKAELKSQLLTYFEAFQNKTLIVNPIGLQPYSRKALTEKLSQLIKDN</sequence>
<dbReference type="EMBL" id="WOWS01000001">
    <property type="protein sequence ID" value="MUU77320.1"/>
    <property type="molecule type" value="Genomic_DNA"/>
</dbReference>
<dbReference type="AlphaFoldDB" id="A0A6L6U5A9"/>
<accession>A0A6L6U5A9</accession>
<evidence type="ECO:0000259" key="1">
    <source>
        <dbReference type="Pfam" id="PF13439"/>
    </source>
</evidence>
<organism evidence="2 3">
    <name type="scientific">Winogradskyella endarachnes</name>
    <dbReference type="NCBI Taxonomy" id="2681965"/>
    <lineage>
        <taxon>Bacteria</taxon>
        <taxon>Pseudomonadati</taxon>
        <taxon>Bacteroidota</taxon>
        <taxon>Flavobacteriia</taxon>
        <taxon>Flavobacteriales</taxon>
        <taxon>Flavobacteriaceae</taxon>
        <taxon>Winogradskyella</taxon>
    </lineage>
</organism>
<keyword evidence="3" id="KW-1185">Reference proteome</keyword>
<dbReference type="Gene3D" id="3.40.50.2000">
    <property type="entry name" value="Glycogen Phosphorylase B"/>
    <property type="match status" value="2"/>
</dbReference>
<evidence type="ECO:0000313" key="2">
    <source>
        <dbReference type="EMBL" id="MUU77320.1"/>
    </source>
</evidence>
<gene>
    <name evidence="2" type="ORF">GN138_02585</name>
</gene>
<name>A0A6L6U5A9_9FLAO</name>
<keyword evidence="2" id="KW-0808">Transferase</keyword>
<dbReference type="InterPro" id="IPR028098">
    <property type="entry name" value="Glyco_trans_4-like_N"/>
</dbReference>
<dbReference type="SUPFAM" id="SSF53756">
    <property type="entry name" value="UDP-Glycosyltransferase/glycogen phosphorylase"/>
    <property type="match status" value="1"/>
</dbReference>
<dbReference type="Proteomes" id="UP000478208">
    <property type="component" value="Unassembled WGS sequence"/>
</dbReference>
<proteinExistence type="predicted"/>
<evidence type="ECO:0000313" key="3">
    <source>
        <dbReference type="Proteomes" id="UP000478208"/>
    </source>
</evidence>
<protein>
    <submittedName>
        <fullName evidence="2">Glycosyltransferase</fullName>
    </submittedName>
</protein>
<feature type="domain" description="Glycosyltransferase subfamily 4-like N-terminal" evidence="1">
    <location>
        <begin position="113"/>
        <end position="237"/>
    </location>
</feature>